<proteinExistence type="predicted"/>
<evidence type="ECO:0000256" key="4">
    <source>
        <dbReference type="ARBA" id="ARBA00022989"/>
    </source>
</evidence>
<dbReference type="PANTHER" id="PTHR39087:SF2">
    <property type="entry name" value="UPF0104 MEMBRANE PROTEIN MJ1595"/>
    <property type="match status" value="1"/>
</dbReference>
<organism evidence="7 8">
    <name type="scientific">Legionella hackeliae</name>
    <dbReference type="NCBI Taxonomy" id="449"/>
    <lineage>
        <taxon>Bacteria</taxon>
        <taxon>Pseudomonadati</taxon>
        <taxon>Pseudomonadota</taxon>
        <taxon>Gammaproteobacteria</taxon>
        <taxon>Legionellales</taxon>
        <taxon>Legionellaceae</taxon>
        <taxon>Legionella</taxon>
    </lineage>
</organism>
<evidence type="ECO:0000256" key="6">
    <source>
        <dbReference type="SAM" id="Phobius"/>
    </source>
</evidence>
<evidence type="ECO:0000256" key="1">
    <source>
        <dbReference type="ARBA" id="ARBA00004651"/>
    </source>
</evidence>
<dbReference type="KEGG" id="lha:LHA_1693"/>
<name>A0A0A8UPR6_LEGHA</name>
<keyword evidence="8" id="KW-1185">Reference proteome</keyword>
<feature type="transmembrane region" description="Helical" evidence="6">
    <location>
        <begin position="6"/>
        <end position="29"/>
    </location>
</feature>
<evidence type="ECO:0000256" key="3">
    <source>
        <dbReference type="ARBA" id="ARBA00022692"/>
    </source>
</evidence>
<evidence type="ECO:0000256" key="5">
    <source>
        <dbReference type="ARBA" id="ARBA00023136"/>
    </source>
</evidence>
<keyword evidence="3 6" id="KW-0812">Transmembrane</keyword>
<dbReference type="AlphaFoldDB" id="A0A0A8UPR6"/>
<evidence type="ECO:0008006" key="9">
    <source>
        <dbReference type="Google" id="ProtNLM"/>
    </source>
</evidence>
<keyword evidence="5 6" id="KW-0472">Membrane</keyword>
<dbReference type="STRING" id="449.LHA_1693"/>
<dbReference type="OrthoDB" id="9814270at2"/>
<feature type="transmembrane region" description="Helical" evidence="6">
    <location>
        <begin position="41"/>
        <end position="65"/>
    </location>
</feature>
<keyword evidence="4 6" id="KW-1133">Transmembrane helix</keyword>
<evidence type="ECO:0000256" key="2">
    <source>
        <dbReference type="ARBA" id="ARBA00022475"/>
    </source>
</evidence>
<dbReference type="InterPro" id="IPR022791">
    <property type="entry name" value="L-PG_synthase/AglD"/>
</dbReference>
<dbReference type="HOGENOM" id="CLU_1270989_0_0_6"/>
<reference evidence="8" key="1">
    <citation type="submission" date="2014-09" db="EMBL/GenBank/DDBJ databases">
        <authorList>
            <person name="Gomez-Valero L."/>
        </authorList>
    </citation>
    <scope>NUCLEOTIDE SEQUENCE [LARGE SCALE GENOMIC DNA]</scope>
    <source>
        <strain evidence="8">ATCC35250</strain>
    </source>
</reference>
<dbReference type="GO" id="GO:0005886">
    <property type="term" value="C:plasma membrane"/>
    <property type="evidence" value="ECO:0007669"/>
    <property type="project" value="UniProtKB-SubCell"/>
</dbReference>
<dbReference type="Proteomes" id="UP000032803">
    <property type="component" value="Chromosome I"/>
</dbReference>
<dbReference type="PATRIC" id="fig|449.7.peg.1947"/>
<accession>A0A0A8UPR6</accession>
<dbReference type="PANTHER" id="PTHR39087">
    <property type="entry name" value="UPF0104 MEMBRANE PROTEIN MJ1595"/>
    <property type="match status" value="1"/>
</dbReference>
<feature type="transmembrane region" description="Helical" evidence="6">
    <location>
        <begin position="135"/>
        <end position="157"/>
    </location>
</feature>
<comment type="subcellular location">
    <subcellularLocation>
        <location evidence="1">Cell membrane</location>
        <topology evidence="1">Multi-pass membrane protein</topology>
    </subcellularLocation>
</comment>
<dbReference type="RefSeq" id="WP_045106060.1">
    <property type="nucleotide sequence ID" value="NZ_LN681225.1"/>
</dbReference>
<feature type="transmembrane region" description="Helical" evidence="6">
    <location>
        <begin position="107"/>
        <end position="128"/>
    </location>
</feature>
<evidence type="ECO:0000313" key="8">
    <source>
        <dbReference type="Proteomes" id="UP000032803"/>
    </source>
</evidence>
<evidence type="ECO:0000313" key="7">
    <source>
        <dbReference type="EMBL" id="CEK10733.1"/>
    </source>
</evidence>
<dbReference type="Pfam" id="PF03706">
    <property type="entry name" value="LPG_synthase_TM"/>
    <property type="match status" value="1"/>
</dbReference>
<gene>
    <name evidence="7" type="ORF">LHA_1693</name>
</gene>
<keyword evidence="2" id="KW-1003">Cell membrane</keyword>
<feature type="transmembrane region" description="Helical" evidence="6">
    <location>
        <begin position="177"/>
        <end position="200"/>
    </location>
</feature>
<dbReference type="EMBL" id="LN681225">
    <property type="protein sequence ID" value="CEK10733.1"/>
    <property type="molecule type" value="Genomic_DNA"/>
</dbReference>
<sequence>MPKKPVALAIALNIFSRQIAYFIAFLLAIGTLWVHQSLGKVLIVLAVIFTFIMIFAFIAGIYLWIRARNSTLPKFLKKFKPLEAMFSAVKKLHPRVLLKPMVSVPAVVLQLGIFLCDALTLFMVLLALDANLDFSLVFAAQVVAQAVGTIALIPGGLGVFEGSLTGMLHVLGLPLESALAATILFRGLTYWLPMIPGFVITHRKLKKFIHENKVVFN</sequence>
<dbReference type="NCBIfam" id="TIGR00374">
    <property type="entry name" value="flippase-like domain"/>
    <property type="match status" value="1"/>
</dbReference>
<protein>
    <recommendedName>
        <fullName evidence="9">Integral membrane protein</fullName>
    </recommendedName>
</protein>